<protein>
    <submittedName>
        <fullName evidence="2">Uncharacterized protein</fullName>
    </submittedName>
</protein>
<dbReference type="AlphaFoldDB" id="A0AAD5R0R8"/>
<gene>
    <name evidence="2" type="ORF">KIN20_028400</name>
</gene>
<reference evidence="2" key="1">
    <citation type="submission" date="2021-06" db="EMBL/GenBank/DDBJ databases">
        <title>Parelaphostrongylus tenuis whole genome reference sequence.</title>
        <authorList>
            <person name="Garwood T.J."/>
            <person name="Larsen P.A."/>
            <person name="Fountain-Jones N.M."/>
            <person name="Garbe J.R."/>
            <person name="Macchietto M.G."/>
            <person name="Kania S.A."/>
            <person name="Gerhold R.W."/>
            <person name="Richards J.E."/>
            <person name="Wolf T.M."/>
        </authorList>
    </citation>
    <scope>NUCLEOTIDE SEQUENCE</scope>
    <source>
        <strain evidence="2">MNPRO001-30</strain>
        <tissue evidence="2">Meninges</tissue>
    </source>
</reference>
<name>A0AAD5R0R8_PARTN</name>
<evidence type="ECO:0000313" key="3">
    <source>
        <dbReference type="Proteomes" id="UP001196413"/>
    </source>
</evidence>
<dbReference type="EMBL" id="JAHQIW010005919">
    <property type="protein sequence ID" value="KAJ1367483.1"/>
    <property type="molecule type" value="Genomic_DNA"/>
</dbReference>
<proteinExistence type="predicted"/>
<accession>A0AAD5R0R8</accession>
<sequence length="128" mass="14541">MEKVFVGGGSWKGRIKRGKRGYGGECRSGGGMGEEKWEKRKDKNGGKVTDFVRHEVNEFRFPKYLVVDRIMSGKYENNAGADELDSEVAEVKPIRHNLRLDKQLAVFGWIVLNLSSMDERLSQKSFVS</sequence>
<dbReference type="Proteomes" id="UP001196413">
    <property type="component" value="Unassembled WGS sequence"/>
</dbReference>
<feature type="compositionally biased region" description="Gly residues" evidence="1">
    <location>
        <begin position="21"/>
        <end position="32"/>
    </location>
</feature>
<evidence type="ECO:0000256" key="1">
    <source>
        <dbReference type="SAM" id="MobiDB-lite"/>
    </source>
</evidence>
<keyword evidence="3" id="KW-1185">Reference proteome</keyword>
<feature type="region of interest" description="Disordered" evidence="1">
    <location>
        <begin position="17"/>
        <end position="40"/>
    </location>
</feature>
<organism evidence="2 3">
    <name type="scientific">Parelaphostrongylus tenuis</name>
    <name type="common">Meningeal worm</name>
    <dbReference type="NCBI Taxonomy" id="148309"/>
    <lineage>
        <taxon>Eukaryota</taxon>
        <taxon>Metazoa</taxon>
        <taxon>Ecdysozoa</taxon>
        <taxon>Nematoda</taxon>
        <taxon>Chromadorea</taxon>
        <taxon>Rhabditida</taxon>
        <taxon>Rhabditina</taxon>
        <taxon>Rhabditomorpha</taxon>
        <taxon>Strongyloidea</taxon>
        <taxon>Metastrongylidae</taxon>
        <taxon>Parelaphostrongylus</taxon>
    </lineage>
</organism>
<evidence type="ECO:0000313" key="2">
    <source>
        <dbReference type="EMBL" id="KAJ1367483.1"/>
    </source>
</evidence>
<comment type="caution">
    <text evidence="2">The sequence shown here is derived from an EMBL/GenBank/DDBJ whole genome shotgun (WGS) entry which is preliminary data.</text>
</comment>